<protein>
    <submittedName>
        <fullName evidence="1">Uncharacterized protein</fullName>
    </submittedName>
</protein>
<gene>
    <name evidence="1" type="ORF">LCGC14_1155840</name>
</gene>
<evidence type="ECO:0000313" key="1">
    <source>
        <dbReference type="EMBL" id="KKM98648.1"/>
    </source>
</evidence>
<dbReference type="AlphaFoldDB" id="A0A0F9LYZ3"/>
<reference evidence="1" key="1">
    <citation type="journal article" date="2015" name="Nature">
        <title>Complex archaea that bridge the gap between prokaryotes and eukaryotes.</title>
        <authorList>
            <person name="Spang A."/>
            <person name="Saw J.H."/>
            <person name="Jorgensen S.L."/>
            <person name="Zaremba-Niedzwiedzka K."/>
            <person name="Martijn J."/>
            <person name="Lind A.E."/>
            <person name="van Eijk R."/>
            <person name="Schleper C."/>
            <person name="Guy L."/>
            <person name="Ettema T.J."/>
        </authorList>
    </citation>
    <scope>NUCLEOTIDE SEQUENCE</scope>
</reference>
<proteinExistence type="predicted"/>
<sequence>MVKNERDISSPAYTITSFSADRSLAGNESSAAAIAATVTTLINDLIDQGVIAGSVSA</sequence>
<dbReference type="EMBL" id="LAZR01005594">
    <property type="protein sequence ID" value="KKM98648.1"/>
    <property type="molecule type" value="Genomic_DNA"/>
</dbReference>
<comment type="caution">
    <text evidence="1">The sequence shown here is derived from an EMBL/GenBank/DDBJ whole genome shotgun (WGS) entry which is preliminary data.</text>
</comment>
<accession>A0A0F9LYZ3</accession>
<name>A0A0F9LYZ3_9ZZZZ</name>
<organism evidence="1">
    <name type="scientific">marine sediment metagenome</name>
    <dbReference type="NCBI Taxonomy" id="412755"/>
    <lineage>
        <taxon>unclassified sequences</taxon>
        <taxon>metagenomes</taxon>
        <taxon>ecological metagenomes</taxon>
    </lineage>
</organism>